<dbReference type="EMBL" id="BMNH01000009">
    <property type="protein sequence ID" value="GGO70924.1"/>
    <property type="molecule type" value="Genomic_DNA"/>
</dbReference>
<dbReference type="RefSeq" id="WP_189125204.1">
    <property type="nucleotide sequence ID" value="NZ_BMNH01000009.1"/>
</dbReference>
<dbReference type="Proteomes" id="UP000646523">
    <property type="component" value="Unassembled WGS sequence"/>
</dbReference>
<reference evidence="3" key="1">
    <citation type="journal article" date="2014" name="Int. J. Syst. Evol. Microbiol.">
        <title>Complete genome sequence of Corynebacterium casei LMG S-19264T (=DSM 44701T), isolated from a smear-ripened cheese.</title>
        <authorList>
            <consortium name="US DOE Joint Genome Institute (JGI-PGF)"/>
            <person name="Walter F."/>
            <person name="Albersmeier A."/>
            <person name="Kalinowski J."/>
            <person name="Ruckert C."/>
        </authorList>
    </citation>
    <scope>NUCLEOTIDE SEQUENCE</scope>
    <source>
        <strain evidence="3">CGMCC 4.7368</strain>
    </source>
</reference>
<sequence>MGGEQRKFELSGPQIGGSALAAVTAAAAASYLGVAGTVIGAAVVSIASTVASAVYTHYLKRTGDKVKQHTVIARLTHADREEPLRENEGEGALAMAAHATVRDDDPDQPESTLVMAPVEAPRAKLPWIRVAVAATLVFAVSMGGILLYQGIAGTTVHEQLRGPVSDKGPAKAPVEEERRSREPSPAVTTPSGDPAPTAPVPTVTVTATPTPSATPPPTPTPTDTGPAEPVDPTSAPPEPTERPDVGEEAPASPAEGDEPAPGAPE</sequence>
<dbReference type="AlphaFoldDB" id="A0A917Z0S8"/>
<proteinExistence type="predicted"/>
<feature type="transmembrane region" description="Helical" evidence="2">
    <location>
        <begin position="38"/>
        <end position="58"/>
    </location>
</feature>
<feature type="region of interest" description="Disordered" evidence="1">
    <location>
        <begin position="160"/>
        <end position="265"/>
    </location>
</feature>
<reference evidence="3" key="2">
    <citation type="submission" date="2020-09" db="EMBL/GenBank/DDBJ databases">
        <authorList>
            <person name="Sun Q."/>
            <person name="Zhou Y."/>
        </authorList>
    </citation>
    <scope>NUCLEOTIDE SEQUENCE</scope>
    <source>
        <strain evidence="3">CGMCC 4.7368</strain>
    </source>
</reference>
<comment type="caution">
    <text evidence="3">The sequence shown here is derived from an EMBL/GenBank/DDBJ whole genome shotgun (WGS) entry which is preliminary data.</text>
</comment>
<evidence type="ECO:0000313" key="3">
    <source>
        <dbReference type="EMBL" id="GGO70924.1"/>
    </source>
</evidence>
<evidence type="ECO:0000256" key="1">
    <source>
        <dbReference type="SAM" id="MobiDB-lite"/>
    </source>
</evidence>
<keyword evidence="4" id="KW-1185">Reference proteome</keyword>
<feature type="compositionally biased region" description="Basic and acidic residues" evidence="1">
    <location>
        <begin position="173"/>
        <end position="182"/>
    </location>
</feature>
<evidence type="ECO:0000313" key="4">
    <source>
        <dbReference type="Proteomes" id="UP000646523"/>
    </source>
</evidence>
<gene>
    <name evidence="3" type="ORF">GCM10012289_35480</name>
</gene>
<feature type="transmembrane region" description="Helical" evidence="2">
    <location>
        <begin position="130"/>
        <end position="151"/>
    </location>
</feature>
<evidence type="ECO:0000256" key="2">
    <source>
        <dbReference type="SAM" id="Phobius"/>
    </source>
</evidence>
<name>A0A917Z0S8_9ACTN</name>
<accession>A0A917Z0S8</accession>
<protein>
    <submittedName>
        <fullName evidence="3">Uncharacterized protein</fullName>
    </submittedName>
</protein>
<organism evidence="3 4">
    <name type="scientific">Nonomuraea cavernae</name>
    <dbReference type="NCBI Taxonomy" id="2045107"/>
    <lineage>
        <taxon>Bacteria</taxon>
        <taxon>Bacillati</taxon>
        <taxon>Actinomycetota</taxon>
        <taxon>Actinomycetes</taxon>
        <taxon>Streptosporangiales</taxon>
        <taxon>Streptosporangiaceae</taxon>
        <taxon>Nonomuraea</taxon>
    </lineage>
</organism>
<feature type="compositionally biased region" description="Low complexity" evidence="1">
    <location>
        <begin position="200"/>
        <end position="211"/>
    </location>
</feature>
<keyword evidence="2" id="KW-0472">Membrane</keyword>
<keyword evidence="2" id="KW-0812">Transmembrane</keyword>
<keyword evidence="2" id="KW-1133">Transmembrane helix</keyword>